<feature type="transmembrane region" description="Helical" evidence="6">
    <location>
        <begin position="242"/>
        <end position="267"/>
    </location>
</feature>
<evidence type="ECO:0000313" key="8">
    <source>
        <dbReference type="EMBL" id="RDU64510.1"/>
    </source>
</evidence>
<dbReference type="GO" id="GO:0005886">
    <property type="term" value="C:plasma membrane"/>
    <property type="evidence" value="ECO:0007669"/>
    <property type="project" value="UniProtKB-SubCell"/>
</dbReference>
<dbReference type="RefSeq" id="WP_115550845.1">
    <property type="nucleotide sequence ID" value="NZ_CAONBV010000007.1"/>
</dbReference>
<proteinExistence type="predicted"/>
<name>A0A3D8IHF9_9HELI</name>
<dbReference type="EMBL" id="NXLS01000001">
    <property type="protein sequence ID" value="RDU64510.1"/>
    <property type="molecule type" value="Genomic_DNA"/>
</dbReference>
<feature type="transmembrane region" description="Helical" evidence="6">
    <location>
        <begin position="7"/>
        <end position="23"/>
    </location>
</feature>
<gene>
    <name evidence="8" type="ORF">CQA43_01540</name>
</gene>
<feature type="transmembrane region" description="Helical" evidence="6">
    <location>
        <begin position="395"/>
        <end position="422"/>
    </location>
</feature>
<feature type="transmembrane region" description="Helical" evidence="6">
    <location>
        <begin position="357"/>
        <end position="383"/>
    </location>
</feature>
<evidence type="ECO:0000256" key="6">
    <source>
        <dbReference type="SAM" id="Phobius"/>
    </source>
</evidence>
<dbReference type="Proteomes" id="UP000256650">
    <property type="component" value="Unassembled WGS sequence"/>
</dbReference>
<protein>
    <submittedName>
        <fullName evidence="8">Sodium:proton antiporter</fullName>
    </submittedName>
</protein>
<dbReference type="InterPro" id="IPR018461">
    <property type="entry name" value="Na/H_Antiport_NhaC-like_C"/>
</dbReference>
<dbReference type="PANTHER" id="PTHR43478:SF1">
    <property type="entry name" value="NA+_H+ ANTIPORTER NHAC-LIKE C-TERMINAL DOMAIN-CONTAINING PROTEIN"/>
    <property type="match status" value="1"/>
</dbReference>
<keyword evidence="3 6" id="KW-0812">Transmembrane</keyword>
<feature type="transmembrane region" description="Helical" evidence="6">
    <location>
        <begin position="287"/>
        <end position="307"/>
    </location>
</feature>
<comment type="caution">
    <text evidence="8">The sequence shown here is derived from an EMBL/GenBank/DDBJ whole genome shotgun (WGS) entry which is preliminary data.</text>
</comment>
<evidence type="ECO:0000256" key="5">
    <source>
        <dbReference type="ARBA" id="ARBA00023136"/>
    </source>
</evidence>
<keyword evidence="9" id="KW-1185">Reference proteome</keyword>
<feature type="transmembrane region" description="Helical" evidence="6">
    <location>
        <begin position="71"/>
        <end position="94"/>
    </location>
</feature>
<feature type="transmembrane region" description="Helical" evidence="6">
    <location>
        <begin position="114"/>
        <end position="137"/>
    </location>
</feature>
<evidence type="ECO:0000256" key="2">
    <source>
        <dbReference type="ARBA" id="ARBA00022475"/>
    </source>
</evidence>
<accession>A0A3D8IHF9</accession>
<feature type="transmembrane region" description="Helical" evidence="6">
    <location>
        <begin position="29"/>
        <end position="50"/>
    </location>
</feature>
<keyword evidence="4 6" id="KW-1133">Transmembrane helix</keyword>
<evidence type="ECO:0000313" key="9">
    <source>
        <dbReference type="Proteomes" id="UP000256650"/>
    </source>
</evidence>
<dbReference type="OrthoDB" id="9762978at2"/>
<feature type="domain" description="Na+/H+ antiporter NhaC-like C-terminal" evidence="7">
    <location>
        <begin position="162"/>
        <end position="471"/>
    </location>
</feature>
<feature type="transmembrane region" description="Helical" evidence="6">
    <location>
        <begin position="200"/>
        <end position="221"/>
    </location>
</feature>
<feature type="transmembrane region" description="Helical" evidence="6">
    <location>
        <begin position="458"/>
        <end position="491"/>
    </location>
</feature>
<evidence type="ECO:0000259" key="7">
    <source>
        <dbReference type="Pfam" id="PF03553"/>
    </source>
</evidence>
<evidence type="ECO:0000256" key="1">
    <source>
        <dbReference type="ARBA" id="ARBA00004651"/>
    </source>
</evidence>
<reference evidence="8 9" key="1">
    <citation type="submission" date="2018-04" db="EMBL/GenBank/DDBJ databases">
        <title>Novel Campyloabacter and Helicobacter Species and Strains.</title>
        <authorList>
            <person name="Mannion A.J."/>
            <person name="Shen Z."/>
            <person name="Fox J.G."/>
        </authorList>
    </citation>
    <scope>NUCLEOTIDE SEQUENCE [LARGE SCALE GENOMIC DNA]</scope>
    <source>
        <strain evidence="8 9">MIT 99-5101</strain>
    </source>
</reference>
<feature type="transmembrane region" description="Helical" evidence="6">
    <location>
        <begin position="319"/>
        <end position="337"/>
    </location>
</feature>
<keyword evidence="5 6" id="KW-0472">Membrane</keyword>
<dbReference type="Pfam" id="PF03553">
    <property type="entry name" value="Na_H_antiporter"/>
    <property type="match status" value="1"/>
</dbReference>
<evidence type="ECO:0000256" key="4">
    <source>
        <dbReference type="ARBA" id="ARBA00022989"/>
    </source>
</evidence>
<dbReference type="GeneID" id="82534972"/>
<keyword evidence="2" id="KW-1003">Cell membrane</keyword>
<feature type="transmembrane region" description="Helical" evidence="6">
    <location>
        <begin position="158"/>
        <end position="180"/>
    </location>
</feature>
<comment type="subcellular location">
    <subcellularLocation>
        <location evidence="1">Cell membrane</location>
        <topology evidence="1">Multi-pass membrane protein</topology>
    </subcellularLocation>
</comment>
<dbReference type="AlphaFoldDB" id="A0A3D8IHF9"/>
<sequence>MGMYADSVLSLVVPLCVIALVFITRRVVLSLFVGIFLAGFMLSNSFFGVLEYVLNAIGGVFYSEGEVQSNALYVFGFLILLGILTQLMQCSGGMNAFVHWARERVKTAEGSEFVAFIAGIVIFIDDYFNALTVGQIARPLNDANHSTRERLAYIIDSTSAPICILMPISSWGAYILGIMGGLVENTSSFSVLVQSIWGNYYAWFALLGVFLTILWQINLPVMRHNQGVGVEEFDEIKPHSGGSIWLLILPIIALIFFVGFFIFYSGYQVSQNPNLIEMLANAQTGFSLFWGGVCAIAVSVAIAWNRISLREYALIIKDGFLSMLPANLILILAWAIGPVIKNDLQTGIYLANLSRDFLASGVLSANVIAPLVLFLSASFIAFCTGTSWGTFAIMLPIGASIATINSIDMMLSISAVLAGAVYGDHTSPISDTTILSATGAGCSVQSHFITQLPYATTAAFAALISFGVAGFFESLIVGYLVGFGMMFGAFYGYRRYLSKPLDFQEKESTCIKSKFK</sequence>
<dbReference type="PANTHER" id="PTHR43478">
    <property type="entry name" value="NA+/H+ ANTIPORTER-RELATED"/>
    <property type="match status" value="1"/>
</dbReference>
<organism evidence="8 9">
    <name type="scientific">Helicobacter ganmani</name>
    <dbReference type="NCBI Taxonomy" id="60246"/>
    <lineage>
        <taxon>Bacteria</taxon>
        <taxon>Pseudomonadati</taxon>
        <taxon>Campylobacterota</taxon>
        <taxon>Epsilonproteobacteria</taxon>
        <taxon>Campylobacterales</taxon>
        <taxon>Helicobacteraceae</taxon>
        <taxon>Helicobacter</taxon>
    </lineage>
</organism>
<evidence type="ECO:0000256" key="3">
    <source>
        <dbReference type="ARBA" id="ARBA00022692"/>
    </source>
</evidence>